<evidence type="ECO:0000256" key="2">
    <source>
        <dbReference type="PROSITE-ProRule" id="PRU00335"/>
    </source>
</evidence>
<dbReference type="InterPro" id="IPR050109">
    <property type="entry name" value="HTH-type_TetR-like_transc_reg"/>
</dbReference>
<dbReference type="SUPFAM" id="SSF48498">
    <property type="entry name" value="Tetracyclin repressor-like, C-terminal domain"/>
    <property type="match status" value="1"/>
</dbReference>
<keyword evidence="5" id="KW-1185">Reference proteome</keyword>
<evidence type="ECO:0000313" key="5">
    <source>
        <dbReference type="Proteomes" id="UP001595557"/>
    </source>
</evidence>
<dbReference type="PANTHER" id="PTHR30055:SF146">
    <property type="entry name" value="HTH-TYPE TRANSCRIPTIONAL DUAL REGULATOR CECR"/>
    <property type="match status" value="1"/>
</dbReference>
<dbReference type="InterPro" id="IPR001647">
    <property type="entry name" value="HTH_TetR"/>
</dbReference>
<keyword evidence="1 2" id="KW-0238">DNA-binding</keyword>
<dbReference type="SUPFAM" id="SSF46689">
    <property type="entry name" value="Homeodomain-like"/>
    <property type="match status" value="1"/>
</dbReference>
<sequence>MVKGAAAIFLRDGYMGASVDDIAQAARVSKATLYSYFPDKGLMFQEAMRAEVARLRFTLDIDPGAGPDQGIPRITVRIAAWMTDPLHVGLYRAHVAEATRFASLSKNFHGTQSRLLRDAIAPHLSRWAEGGLLAIEDANLAAEQLVALSGMGLRDHMLLGKPRAAIDAAAAQAAALFLRANAPEPRQAMQRGIRSR</sequence>
<feature type="domain" description="HTH tetR-type" evidence="3">
    <location>
        <begin position="1"/>
        <end position="55"/>
    </location>
</feature>
<dbReference type="PROSITE" id="PS01081">
    <property type="entry name" value="HTH_TETR_1"/>
    <property type="match status" value="1"/>
</dbReference>
<dbReference type="InterPro" id="IPR009057">
    <property type="entry name" value="Homeodomain-like_sf"/>
</dbReference>
<evidence type="ECO:0000259" key="3">
    <source>
        <dbReference type="PROSITE" id="PS50977"/>
    </source>
</evidence>
<accession>A0ABV7I7P8</accession>
<dbReference type="InterPro" id="IPR039536">
    <property type="entry name" value="TetR_C_Proteobacteria"/>
</dbReference>
<proteinExistence type="predicted"/>
<comment type="caution">
    <text evidence="4">The sequence shown here is derived from an EMBL/GenBank/DDBJ whole genome shotgun (WGS) entry which is preliminary data.</text>
</comment>
<reference evidence="5" key="1">
    <citation type="journal article" date="2019" name="Int. J. Syst. Evol. Microbiol.">
        <title>The Global Catalogue of Microorganisms (GCM) 10K type strain sequencing project: providing services to taxonomists for standard genome sequencing and annotation.</title>
        <authorList>
            <consortium name="The Broad Institute Genomics Platform"/>
            <consortium name="The Broad Institute Genome Sequencing Center for Infectious Disease"/>
            <person name="Wu L."/>
            <person name="Ma J."/>
        </authorList>
    </citation>
    <scope>NUCLEOTIDE SEQUENCE [LARGE SCALE GENOMIC DNA]</scope>
    <source>
        <strain evidence="5">KCTC 52239</strain>
    </source>
</reference>
<protein>
    <submittedName>
        <fullName evidence="4">TetR/AcrR family transcriptional regulator</fullName>
    </submittedName>
</protein>
<evidence type="ECO:0000256" key="1">
    <source>
        <dbReference type="ARBA" id="ARBA00023125"/>
    </source>
</evidence>
<dbReference type="PANTHER" id="PTHR30055">
    <property type="entry name" value="HTH-TYPE TRANSCRIPTIONAL REGULATOR RUTR"/>
    <property type="match status" value="1"/>
</dbReference>
<gene>
    <name evidence="4" type="ORF">ACFOD7_00810</name>
</gene>
<dbReference type="InterPro" id="IPR023772">
    <property type="entry name" value="DNA-bd_HTH_TetR-type_CS"/>
</dbReference>
<dbReference type="RefSeq" id="WP_341351565.1">
    <property type="nucleotide sequence ID" value="NZ_JAFNAW010000014.1"/>
</dbReference>
<dbReference type="InterPro" id="IPR036271">
    <property type="entry name" value="Tet_transcr_reg_TetR-rel_C_sf"/>
</dbReference>
<dbReference type="Gene3D" id="1.10.357.10">
    <property type="entry name" value="Tetracycline Repressor, domain 2"/>
    <property type="match status" value="1"/>
</dbReference>
<dbReference type="Proteomes" id="UP001595557">
    <property type="component" value="Unassembled WGS sequence"/>
</dbReference>
<dbReference type="PROSITE" id="PS50977">
    <property type="entry name" value="HTH_TETR_2"/>
    <property type="match status" value="1"/>
</dbReference>
<dbReference type="Gene3D" id="1.10.10.60">
    <property type="entry name" value="Homeodomain-like"/>
    <property type="match status" value="1"/>
</dbReference>
<name>A0ABV7I7P8_9RHOB</name>
<organism evidence="4 5">
    <name type="scientific">Paracoccus fontiphilus</name>
    <dbReference type="NCBI Taxonomy" id="1815556"/>
    <lineage>
        <taxon>Bacteria</taxon>
        <taxon>Pseudomonadati</taxon>
        <taxon>Pseudomonadota</taxon>
        <taxon>Alphaproteobacteria</taxon>
        <taxon>Rhodobacterales</taxon>
        <taxon>Paracoccaceae</taxon>
        <taxon>Paracoccus</taxon>
    </lineage>
</organism>
<dbReference type="Pfam" id="PF00440">
    <property type="entry name" value="TetR_N"/>
    <property type="match status" value="1"/>
</dbReference>
<feature type="DNA-binding region" description="H-T-H motif" evidence="2">
    <location>
        <begin position="18"/>
        <end position="37"/>
    </location>
</feature>
<dbReference type="EMBL" id="JBHRTE010000003">
    <property type="protein sequence ID" value="MFC3166588.1"/>
    <property type="molecule type" value="Genomic_DNA"/>
</dbReference>
<evidence type="ECO:0000313" key="4">
    <source>
        <dbReference type="EMBL" id="MFC3166588.1"/>
    </source>
</evidence>
<dbReference type="PRINTS" id="PR00455">
    <property type="entry name" value="HTHTETR"/>
</dbReference>
<dbReference type="Pfam" id="PF14246">
    <property type="entry name" value="TetR_C_7"/>
    <property type="match status" value="1"/>
</dbReference>